<dbReference type="AlphaFoldDB" id="A0AAP0HZ52"/>
<dbReference type="Proteomes" id="UP001417504">
    <property type="component" value="Unassembled WGS sequence"/>
</dbReference>
<dbReference type="GO" id="GO:0010305">
    <property type="term" value="P:leaf vascular tissue pattern formation"/>
    <property type="evidence" value="ECO:0007669"/>
    <property type="project" value="TreeGrafter"/>
</dbReference>
<keyword evidence="3" id="KW-1185">Reference proteome</keyword>
<sequence>MNGLIGRELKTLHLFGLLCSIHYIELRNFAIVILPPFACTSFAVKITSQEQLAKGDELLKRTRKGDLHWKIVTLKIKSRHVAGTITKKKKEYTPEDLQRHASVARPDRHLLEAGEYRQYVGLKTEE</sequence>
<evidence type="ECO:0000313" key="2">
    <source>
        <dbReference type="EMBL" id="KAK9101971.1"/>
    </source>
</evidence>
<feature type="domain" description="Pleckstrin-like plant" evidence="1">
    <location>
        <begin position="57"/>
        <end position="126"/>
    </location>
</feature>
<organism evidence="2 3">
    <name type="scientific">Stephania japonica</name>
    <dbReference type="NCBI Taxonomy" id="461633"/>
    <lineage>
        <taxon>Eukaryota</taxon>
        <taxon>Viridiplantae</taxon>
        <taxon>Streptophyta</taxon>
        <taxon>Embryophyta</taxon>
        <taxon>Tracheophyta</taxon>
        <taxon>Spermatophyta</taxon>
        <taxon>Magnoliopsida</taxon>
        <taxon>Ranunculales</taxon>
        <taxon>Menispermaceae</taxon>
        <taxon>Menispermoideae</taxon>
        <taxon>Cissampelideae</taxon>
        <taxon>Stephania</taxon>
    </lineage>
</organism>
<comment type="caution">
    <text evidence="2">The sequence shown here is derived from an EMBL/GenBank/DDBJ whole genome shotgun (WGS) entry which is preliminary data.</text>
</comment>
<accession>A0AAP0HZ52</accession>
<evidence type="ECO:0000259" key="1">
    <source>
        <dbReference type="Pfam" id="PF08458"/>
    </source>
</evidence>
<dbReference type="Pfam" id="PF08458">
    <property type="entry name" value="PH_2"/>
    <property type="match status" value="1"/>
</dbReference>
<gene>
    <name evidence="2" type="ORF">Sjap_019225</name>
</gene>
<evidence type="ECO:0000313" key="3">
    <source>
        <dbReference type="Proteomes" id="UP001417504"/>
    </source>
</evidence>
<dbReference type="GO" id="GO:0010087">
    <property type="term" value="P:phloem or xylem histogenesis"/>
    <property type="evidence" value="ECO:0007669"/>
    <property type="project" value="TreeGrafter"/>
</dbReference>
<dbReference type="GO" id="GO:0009734">
    <property type="term" value="P:auxin-activated signaling pathway"/>
    <property type="evidence" value="ECO:0007669"/>
    <property type="project" value="TreeGrafter"/>
</dbReference>
<reference evidence="2 3" key="1">
    <citation type="submission" date="2024-01" db="EMBL/GenBank/DDBJ databases">
        <title>Genome assemblies of Stephania.</title>
        <authorList>
            <person name="Yang L."/>
        </authorList>
    </citation>
    <scope>NUCLEOTIDE SEQUENCE [LARGE SCALE GENOMIC DNA]</scope>
    <source>
        <strain evidence="2">QJT</strain>
        <tissue evidence="2">Leaf</tissue>
    </source>
</reference>
<dbReference type="InterPro" id="IPR040269">
    <property type="entry name" value="VAB"/>
</dbReference>
<proteinExistence type="predicted"/>
<dbReference type="InterPro" id="IPR013666">
    <property type="entry name" value="PH_pln"/>
</dbReference>
<dbReference type="EMBL" id="JBBNAE010000008">
    <property type="protein sequence ID" value="KAK9101971.1"/>
    <property type="molecule type" value="Genomic_DNA"/>
</dbReference>
<dbReference type="PANTHER" id="PTHR31351">
    <property type="entry name" value="EXPRESSED PROTEIN"/>
    <property type="match status" value="1"/>
</dbReference>
<dbReference type="PANTHER" id="PTHR31351:SF4">
    <property type="entry name" value="AUXIN CANALIZATION PROTEIN (DUF828)"/>
    <property type="match status" value="1"/>
</dbReference>
<protein>
    <recommendedName>
        <fullName evidence="1">Pleckstrin-like plant domain-containing protein</fullName>
    </recommendedName>
</protein>
<name>A0AAP0HZ52_9MAGN</name>